<dbReference type="Gene3D" id="3.40.50.1470">
    <property type="entry name" value="Peptidyl-tRNA hydrolase"/>
    <property type="match status" value="1"/>
</dbReference>
<comment type="similarity">
    <text evidence="6">Belongs to the PTH family.</text>
</comment>
<feature type="site" description="Stabilizes the basic form of H active site to accept a proton" evidence="6">
    <location>
        <position position="91"/>
    </location>
</feature>
<evidence type="ECO:0000256" key="1">
    <source>
        <dbReference type="ARBA" id="ARBA00013260"/>
    </source>
</evidence>
<evidence type="ECO:0000256" key="5">
    <source>
        <dbReference type="ARBA" id="ARBA00050038"/>
    </source>
</evidence>
<comment type="function">
    <text evidence="6">Catalyzes the release of premature peptidyl moieties from peptidyl-tRNA molecules trapped in stalled 50S ribosomal subunits, and thus maintains levels of free tRNAs and 50S ribosomes.</text>
</comment>
<evidence type="ECO:0000313" key="8">
    <source>
        <dbReference type="Proteomes" id="UP000567293"/>
    </source>
</evidence>
<evidence type="ECO:0000256" key="4">
    <source>
        <dbReference type="ARBA" id="ARBA00022884"/>
    </source>
</evidence>
<accession>A0A7V8NTD4</accession>
<feature type="binding site" evidence="6">
    <location>
        <position position="112"/>
    </location>
    <ligand>
        <name>tRNA</name>
        <dbReference type="ChEBI" id="CHEBI:17843"/>
    </ligand>
</feature>
<dbReference type="HAMAP" id="MF_00083">
    <property type="entry name" value="Pept_tRNA_hydro_bact"/>
    <property type="match status" value="1"/>
</dbReference>
<comment type="subcellular location">
    <subcellularLocation>
        <location evidence="6">Cytoplasm</location>
    </subcellularLocation>
</comment>
<dbReference type="GO" id="GO:0004045">
    <property type="term" value="F:peptidyl-tRNA hydrolase activity"/>
    <property type="evidence" value="ECO:0007669"/>
    <property type="project" value="UniProtKB-UniRule"/>
</dbReference>
<reference evidence="7" key="1">
    <citation type="submission" date="2020-06" db="EMBL/GenBank/DDBJ databases">
        <title>Legume-microbial interactions unlock mineral nutrients during tropical forest succession.</title>
        <authorList>
            <person name="Epihov D.Z."/>
        </authorList>
    </citation>
    <scope>NUCLEOTIDE SEQUENCE [LARGE SCALE GENOMIC DNA]</scope>
    <source>
        <strain evidence="7">Pan2503</strain>
    </source>
</reference>
<protein>
    <recommendedName>
        <fullName evidence="5 6">Peptidyl-tRNA hydrolase</fullName>
        <shortName evidence="6">Pth</shortName>
        <ecNumber evidence="1 6">3.1.1.29</ecNumber>
    </recommendedName>
</protein>
<dbReference type="AlphaFoldDB" id="A0A7V8NTD4"/>
<dbReference type="SUPFAM" id="SSF53178">
    <property type="entry name" value="Peptidyl-tRNA hydrolase-like"/>
    <property type="match status" value="1"/>
</dbReference>
<keyword evidence="4 6" id="KW-0694">RNA-binding</keyword>
<comment type="caution">
    <text evidence="7">The sequence shown here is derived from an EMBL/GenBank/DDBJ whole genome shotgun (WGS) entry which is preliminary data.</text>
</comment>
<comment type="catalytic activity">
    <reaction evidence="6">
        <text>an N-acyl-L-alpha-aminoacyl-tRNA + H2O = an N-acyl-L-amino acid + a tRNA + H(+)</text>
        <dbReference type="Rhea" id="RHEA:54448"/>
        <dbReference type="Rhea" id="RHEA-COMP:10123"/>
        <dbReference type="Rhea" id="RHEA-COMP:13883"/>
        <dbReference type="ChEBI" id="CHEBI:15377"/>
        <dbReference type="ChEBI" id="CHEBI:15378"/>
        <dbReference type="ChEBI" id="CHEBI:59874"/>
        <dbReference type="ChEBI" id="CHEBI:78442"/>
        <dbReference type="ChEBI" id="CHEBI:138191"/>
        <dbReference type="EC" id="3.1.1.29"/>
    </reaction>
</comment>
<organism evidence="7 8">
    <name type="scientific">Candidatus Acidiferrum panamense</name>
    <dbReference type="NCBI Taxonomy" id="2741543"/>
    <lineage>
        <taxon>Bacteria</taxon>
        <taxon>Pseudomonadati</taxon>
        <taxon>Acidobacteriota</taxon>
        <taxon>Terriglobia</taxon>
        <taxon>Candidatus Acidiferrales</taxon>
        <taxon>Candidatus Acidiferrum</taxon>
    </lineage>
</organism>
<dbReference type="Proteomes" id="UP000567293">
    <property type="component" value="Unassembled WGS sequence"/>
</dbReference>
<keyword evidence="6" id="KW-0963">Cytoplasm</keyword>
<dbReference type="FunFam" id="3.40.50.1470:FF:000001">
    <property type="entry name" value="Peptidyl-tRNA hydrolase"/>
    <property type="match status" value="1"/>
</dbReference>
<gene>
    <name evidence="6" type="primary">pth</name>
    <name evidence="7" type="ORF">HRJ53_18795</name>
</gene>
<dbReference type="GO" id="GO:0000049">
    <property type="term" value="F:tRNA binding"/>
    <property type="evidence" value="ECO:0007669"/>
    <property type="project" value="UniProtKB-UniRule"/>
</dbReference>
<feature type="binding site" evidence="6">
    <location>
        <position position="14"/>
    </location>
    <ligand>
        <name>tRNA</name>
        <dbReference type="ChEBI" id="CHEBI:17843"/>
    </ligand>
</feature>
<keyword evidence="8" id="KW-1185">Reference proteome</keyword>
<proteinExistence type="inferred from homology"/>
<comment type="subunit">
    <text evidence="6">Monomer.</text>
</comment>
<dbReference type="Pfam" id="PF01195">
    <property type="entry name" value="Pept_tRNA_hydro"/>
    <property type="match status" value="1"/>
</dbReference>
<name>A0A7V8NTD4_9BACT</name>
<sequence>MRLIVGLGNPDPEYQWTPHNLGFMVVDELANRNGIRVERPAGKALVGRGKVAGEEVALAKPQTYMNLSGISVRELLAKYDLDVAALLVMWDEVQLPLGTIRIHPDGSAGSHNGAQSVISAVGTQKFARLRLGCGPDHPLASRKEHVLRPMRKTELEAAAEMVGEAGDAVEMILMQGLHAAMTKYNRRRPDEPDQAEQK</sequence>
<dbReference type="InterPro" id="IPR001328">
    <property type="entry name" value="Pept_tRNA_hydro"/>
</dbReference>
<keyword evidence="2 6" id="KW-0820">tRNA-binding</keyword>
<keyword evidence="3 6" id="KW-0378">Hydrolase</keyword>
<evidence type="ECO:0000256" key="6">
    <source>
        <dbReference type="HAMAP-Rule" id="MF_00083"/>
    </source>
</evidence>
<comment type="function">
    <text evidence="6">Hydrolyzes ribosome-free peptidyl-tRNAs (with 1 or more amino acids incorporated), which drop off the ribosome during protein synthesis, or as a result of ribosome stalling.</text>
</comment>
<dbReference type="GO" id="GO:0005737">
    <property type="term" value="C:cytoplasm"/>
    <property type="evidence" value="ECO:0007669"/>
    <property type="project" value="UniProtKB-SubCell"/>
</dbReference>
<dbReference type="InterPro" id="IPR036416">
    <property type="entry name" value="Pept_tRNA_hydro_sf"/>
</dbReference>
<dbReference type="GO" id="GO:0072344">
    <property type="term" value="P:rescue of stalled ribosome"/>
    <property type="evidence" value="ECO:0007669"/>
    <property type="project" value="UniProtKB-UniRule"/>
</dbReference>
<dbReference type="GO" id="GO:0006515">
    <property type="term" value="P:protein quality control for misfolded or incompletely synthesized proteins"/>
    <property type="evidence" value="ECO:0007669"/>
    <property type="project" value="UniProtKB-UniRule"/>
</dbReference>
<dbReference type="EC" id="3.1.1.29" evidence="1 6"/>
<evidence type="ECO:0000256" key="2">
    <source>
        <dbReference type="ARBA" id="ARBA00022555"/>
    </source>
</evidence>
<dbReference type="EMBL" id="JACDQQ010001797">
    <property type="protein sequence ID" value="MBA0087036.1"/>
    <property type="molecule type" value="Genomic_DNA"/>
</dbReference>
<dbReference type="PANTHER" id="PTHR17224">
    <property type="entry name" value="PEPTIDYL-TRNA HYDROLASE"/>
    <property type="match status" value="1"/>
</dbReference>
<feature type="binding site" evidence="6">
    <location>
        <position position="66"/>
    </location>
    <ligand>
        <name>tRNA</name>
        <dbReference type="ChEBI" id="CHEBI:17843"/>
    </ligand>
</feature>
<evidence type="ECO:0000313" key="7">
    <source>
        <dbReference type="EMBL" id="MBA0087036.1"/>
    </source>
</evidence>
<dbReference type="CDD" id="cd00462">
    <property type="entry name" value="PTH"/>
    <property type="match status" value="1"/>
</dbReference>
<dbReference type="NCBIfam" id="TIGR00447">
    <property type="entry name" value="pth"/>
    <property type="match status" value="1"/>
</dbReference>
<feature type="active site" description="Proton acceptor" evidence="6">
    <location>
        <position position="19"/>
    </location>
</feature>
<dbReference type="PANTHER" id="PTHR17224:SF1">
    <property type="entry name" value="PEPTIDYL-TRNA HYDROLASE"/>
    <property type="match status" value="1"/>
</dbReference>
<evidence type="ECO:0000256" key="3">
    <source>
        <dbReference type="ARBA" id="ARBA00022801"/>
    </source>
</evidence>
<feature type="site" description="Discriminates between blocked and unblocked aminoacyl-tRNA" evidence="6">
    <location>
        <position position="9"/>
    </location>
</feature>
<feature type="binding site" evidence="6">
    <location>
        <position position="64"/>
    </location>
    <ligand>
        <name>tRNA</name>
        <dbReference type="ChEBI" id="CHEBI:17843"/>
    </ligand>
</feature>